<dbReference type="GO" id="GO:0000149">
    <property type="term" value="F:SNARE binding"/>
    <property type="evidence" value="ECO:0000318"/>
    <property type="project" value="GO_Central"/>
</dbReference>
<proteinExistence type="inferred from homology"/>
<dbReference type="CDD" id="cd15840">
    <property type="entry name" value="SNARE_Qa"/>
    <property type="match status" value="1"/>
</dbReference>
<reference evidence="5 6" key="1">
    <citation type="journal article" date="2013" name="Proc. Natl. Acad. Sci. U.S.A.">
        <title>Fine-scale variation in meiotic recombination in Mimulus inferred from population shotgun sequencing.</title>
        <authorList>
            <person name="Hellsten U."/>
            <person name="Wright K.M."/>
            <person name="Jenkins J."/>
            <person name="Shu S."/>
            <person name="Yuan Y."/>
            <person name="Wessler S.R."/>
            <person name="Schmutz J."/>
            <person name="Willis J.H."/>
            <person name="Rokhsar D.S."/>
        </authorList>
    </citation>
    <scope>NUCLEOTIDE SEQUENCE [LARGE SCALE GENOMIC DNA]</scope>
    <source>
        <strain evidence="6">cv. DUN x IM62</strain>
    </source>
</reference>
<protein>
    <recommendedName>
        <fullName evidence="4">t-SNARE coiled-coil homology domain-containing protein</fullName>
    </recommendedName>
</protein>
<dbReference type="Gene3D" id="1.20.5.110">
    <property type="match status" value="1"/>
</dbReference>
<dbReference type="GO" id="GO:0012505">
    <property type="term" value="C:endomembrane system"/>
    <property type="evidence" value="ECO:0000318"/>
    <property type="project" value="GO_Central"/>
</dbReference>
<organism evidence="5 6">
    <name type="scientific">Erythranthe guttata</name>
    <name type="common">Yellow monkey flower</name>
    <name type="synonym">Mimulus guttatus</name>
    <dbReference type="NCBI Taxonomy" id="4155"/>
    <lineage>
        <taxon>Eukaryota</taxon>
        <taxon>Viridiplantae</taxon>
        <taxon>Streptophyta</taxon>
        <taxon>Embryophyta</taxon>
        <taxon>Tracheophyta</taxon>
        <taxon>Spermatophyta</taxon>
        <taxon>Magnoliopsida</taxon>
        <taxon>eudicotyledons</taxon>
        <taxon>Gunneridae</taxon>
        <taxon>Pentapetalae</taxon>
        <taxon>asterids</taxon>
        <taxon>lamiids</taxon>
        <taxon>Lamiales</taxon>
        <taxon>Phrymaceae</taxon>
        <taxon>Erythranthe</taxon>
    </lineage>
</organism>
<gene>
    <name evidence="5" type="ORF">MIMGU_mgv1a024830mg</name>
</gene>
<dbReference type="PANTHER" id="PTHR19957:SF368">
    <property type="entry name" value="SYNTAXIN-24-RELATED"/>
    <property type="match status" value="1"/>
</dbReference>
<keyword evidence="6" id="KW-1185">Reference proteome</keyword>
<evidence type="ECO:0000259" key="4">
    <source>
        <dbReference type="PROSITE" id="PS50192"/>
    </source>
</evidence>
<dbReference type="Gene3D" id="1.20.58.70">
    <property type="match status" value="1"/>
</dbReference>
<dbReference type="PROSITE" id="PS50192">
    <property type="entry name" value="T_SNARE"/>
    <property type="match status" value="1"/>
</dbReference>
<evidence type="ECO:0000256" key="3">
    <source>
        <dbReference type="RuleBase" id="RU003858"/>
    </source>
</evidence>
<dbReference type="SMART" id="SM00503">
    <property type="entry name" value="SynN"/>
    <property type="match status" value="1"/>
</dbReference>
<dbReference type="InterPro" id="IPR045242">
    <property type="entry name" value="Syntaxin"/>
</dbReference>
<evidence type="ECO:0000313" key="5">
    <source>
        <dbReference type="EMBL" id="EYU19743.1"/>
    </source>
</evidence>
<dbReference type="PANTHER" id="PTHR19957">
    <property type="entry name" value="SYNTAXIN"/>
    <property type="match status" value="1"/>
</dbReference>
<name>A0A022PY14_ERYGU</name>
<dbReference type="GO" id="GO:0005484">
    <property type="term" value="F:SNAP receptor activity"/>
    <property type="evidence" value="ECO:0000318"/>
    <property type="project" value="GO_Central"/>
</dbReference>
<dbReference type="SMART" id="SM00397">
    <property type="entry name" value="t_SNARE"/>
    <property type="match status" value="1"/>
</dbReference>
<keyword evidence="2" id="KW-0813">Transport</keyword>
<dbReference type="EMBL" id="KI632289">
    <property type="protein sequence ID" value="EYU19743.1"/>
    <property type="molecule type" value="Genomic_DNA"/>
</dbReference>
<dbReference type="eggNOG" id="KOG0811">
    <property type="taxonomic scope" value="Eukaryota"/>
</dbReference>
<dbReference type="GO" id="GO:0048278">
    <property type="term" value="P:vesicle docking"/>
    <property type="evidence" value="ECO:0000318"/>
    <property type="project" value="GO_Central"/>
</dbReference>
<dbReference type="GO" id="GO:0031201">
    <property type="term" value="C:SNARE complex"/>
    <property type="evidence" value="ECO:0000318"/>
    <property type="project" value="GO_Central"/>
</dbReference>
<dbReference type="AlphaFoldDB" id="A0A022PY14"/>
<evidence type="ECO:0000313" key="6">
    <source>
        <dbReference type="Proteomes" id="UP000030748"/>
    </source>
</evidence>
<dbReference type="Proteomes" id="UP000030748">
    <property type="component" value="Unassembled WGS sequence"/>
</dbReference>
<dbReference type="SUPFAM" id="SSF47661">
    <property type="entry name" value="t-snare proteins"/>
    <property type="match status" value="1"/>
</dbReference>
<feature type="domain" description="T-SNARE coiled-coil homology" evidence="4">
    <location>
        <begin position="183"/>
        <end position="238"/>
    </location>
</feature>
<dbReference type="GO" id="GO:0006906">
    <property type="term" value="P:vesicle fusion"/>
    <property type="evidence" value="ECO:0000318"/>
    <property type="project" value="GO_Central"/>
</dbReference>
<dbReference type="InterPro" id="IPR006012">
    <property type="entry name" value="Syntaxin/epimorphin_CS"/>
</dbReference>
<dbReference type="InterPro" id="IPR006011">
    <property type="entry name" value="Syntaxin_N"/>
</dbReference>
<dbReference type="Pfam" id="PF14523">
    <property type="entry name" value="Syntaxin_2"/>
    <property type="match status" value="1"/>
</dbReference>
<dbReference type="InterPro" id="IPR000727">
    <property type="entry name" value="T_SNARE_dom"/>
</dbReference>
<sequence length="262" mass="29296">MSFQDLESGRRPMCIHQIDHRDPSRPVAAGVFKINTAVSAYKRLVSTIGTPKDTPELRRKLRKTRLEIGQTVNETSAALDLLRETDKSPRVDARKKIGHAKLTKDYEAVLKEFEKAQVLEAERDTNFAAHPPLVTNITLQPGSNTAGETGIKISLNGNSTSLFIDSNRSQAVIQLENEINLNEAIIEEREEGIREVQQQIDEVNEIFRDLALLVREQGALIDDVSLNIERSDAATTKATMLPLLKPLRISKKHPIAKALLHR</sequence>
<dbReference type="GO" id="GO:0006886">
    <property type="term" value="P:intracellular protein transport"/>
    <property type="evidence" value="ECO:0000318"/>
    <property type="project" value="GO_Central"/>
</dbReference>
<accession>A0A022PY14</accession>
<evidence type="ECO:0000256" key="1">
    <source>
        <dbReference type="ARBA" id="ARBA00009063"/>
    </source>
</evidence>
<dbReference type="InterPro" id="IPR010989">
    <property type="entry name" value="SNARE"/>
</dbReference>
<dbReference type="PROSITE" id="PS00914">
    <property type="entry name" value="SYNTAXIN"/>
    <property type="match status" value="1"/>
</dbReference>
<dbReference type="STRING" id="4155.A0A022PY14"/>
<keyword evidence="2" id="KW-0653">Protein transport</keyword>
<evidence type="ECO:0000256" key="2">
    <source>
        <dbReference type="ARBA" id="ARBA00022927"/>
    </source>
</evidence>
<comment type="similarity">
    <text evidence="1 3">Belongs to the syntaxin family.</text>
</comment>
<feature type="non-terminal residue" evidence="5">
    <location>
        <position position="262"/>
    </location>
</feature>